<dbReference type="InterPro" id="IPR000523">
    <property type="entry name" value="Mg_chelatse_chII-like_cat_dom"/>
</dbReference>
<dbReference type="AlphaFoldDB" id="A0A2S8SUN8"/>
<dbReference type="SUPFAM" id="SSF52540">
    <property type="entry name" value="P-loop containing nucleoside triphosphate hydrolases"/>
    <property type="match status" value="1"/>
</dbReference>
<dbReference type="InterPro" id="IPR014721">
    <property type="entry name" value="Ribsml_uS5_D2-typ_fold_subgr"/>
</dbReference>
<dbReference type="GO" id="GO:0005524">
    <property type="term" value="F:ATP binding"/>
    <property type="evidence" value="ECO:0007669"/>
    <property type="project" value="UniProtKB-KW"/>
</dbReference>
<dbReference type="SUPFAM" id="SSF54211">
    <property type="entry name" value="Ribosomal protein S5 domain 2-like"/>
    <property type="match status" value="1"/>
</dbReference>
<dbReference type="PANTHER" id="PTHR32039:SF7">
    <property type="entry name" value="COMPETENCE PROTEIN COMM"/>
    <property type="match status" value="1"/>
</dbReference>
<proteinExistence type="inferred from homology"/>
<evidence type="ECO:0000256" key="3">
    <source>
        <dbReference type="ARBA" id="ARBA00022840"/>
    </source>
</evidence>
<dbReference type="Proteomes" id="UP000237684">
    <property type="component" value="Unassembled WGS sequence"/>
</dbReference>
<evidence type="ECO:0000256" key="2">
    <source>
        <dbReference type="ARBA" id="ARBA00022741"/>
    </source>
</evidence>
<evidence type="ECO:0000313" key="5">
    <source>
        <dbReference type="EMBL" id="PQV64508.1"/>
    </source>
</evidence>
<keyword evidence="3" id="KW-0067">ATP-binding</keyword>
<sequence>MLAHVDSLAVLGVDAYLVRVEVDVSPGLISFSVVGLPDAAVRESGERVRAAIRNSGFAMPARRITVNLAPADTKKQGPIFDLPIALGVLLGDGQIAPRDVKFAACGELGLNGEVRSISGVLPMALGARESGKTAILVPKANAREAAVVEGLEVYAVESLADAVDWLQNGEKAPVQSDFGLENLEDTPLDLDWADVKGQEAVKRALEVAAAGGHNILLVGAPGSGKTLLSRRLPTILPPLLLEEALEVTKLYSVAGLLPAGQSLMSARPFRSPHHTVSHAGLVGGGSFPRPGEISLAHHGVLFLDELPEFHRDVLEVMRQPLEDGQVSIARAAQTLTFPARFQLVAAMNPCPCGFLLDGGKAESKPCTCTAPQIRRYLSRISGPLLDRIDIHIEVPRLSSEELMGKRAGESSSCVRKRVVAARKRQTERMRGSGLTCNAQLKAKGLRDYCDMDAGTKDLLKAAIAQFSLSGRGYDRILKVSRTIADLEDAQNIELQHVAEAINYRAFDRKLFG</sequence>
<dbReference type="InterPro" id="IPR004482">
    <property type="entry name" value="Mg_chelat-rel"/>
</dbReference>
<dbReference type="Gene3D" id="3.40.50.300">
    <property type="entry name" value="P-loop containing nucleotide triphosphate hydrolases"/>
    <property type="match status" value="1"/>
</dbReference>
<organism evidence="5 6">
    <name type="scientific">Abditibacterium utsteinense</name>
    <dbReference type="NCBI Taxonomy" id="1960156"/>
    <lineage>
        <taxon>Bacteria</taxon>
        <taxon>Pseudomonadati</taxon>
        <taxon>Abditibacteriota</taxon>
        <taxon>Abditibacteriia</taxon>
        <taxon>Abditibacteriales</taxon>
        <taxon>Abditibacteriaceae</taxon>
        <taxon>Abditibacterium</taxon>
    </lineage>
</organism>
<dbReference type="Pfam" id="PF01078">
    <property type="entry name" value="Mg_chelatase"/>
    <property type="match status" value="1"/>
</dbReference>
<dbReference type="InterPro" id="IPR001208">
    <property type="entry name" value="MCM_dom"/>
</dbReference>
<dbReference type="PRINTS" id="PR01657">
    <property type="entry name" value="MCMFAMILY"/>
</dbReference>
<dbReference type="InParanoid" id="A0A2S8SUN8"/>
<dbReference type="EMBL" id="NIGF01000004">
    <property type="protein sequence ID" value="PQV64508.1"/>
    <property type="molecule type" value="Genomic_DNA"/>
</dbReference>
<dbReference type="InterPro" id="IPR025158">
    <property type="entry name" value="Mg_chelat-rel_C"/>
</dbReference>
<dbReference type="InterPro" id="IPR003593">
    <property type="entry name" value="AAA+_ATPase"/>
</dbReference>
<gene>
    <name evidence="5" type="ORF">B1R32_1041</name>
</gene>
<evidence type="ECO:0000313" key="6">
    <source>
        <dbReference type="Proteomes" id="UP000237684"/>
    </source>
</evidence>
<accession>A0A2S8SUN8</accession>
<dbReference type="Gene3D" id="3.30.230.10">
    <property type="match status" value="1"/>
</dbReference>
<dbReference type="InterPro" id="IPR045006">
    <property type="entry name" value="CHLI-like"/>
</dbReference>
<protein>
    <submittedName>
        <fullName evidence="5">Magnesium chelatase family protein</fullName>
    </submittedName>
</protein>
<name>A0A2S8SUN8_9BACT</name>
<comment type="caution">
    <text evidence="5">The sequence shown here is derived from an EMBL/GenBank/DDBJ whole genome shotgun (WGS) entry which is preliminary data.</text>
</comment>
<comment type="similarity">
    <text evidence="1">Belongs to the Mg-chelatase subunits D/I family. ComM subfamily.</text>
</comment>
<dbReference type="Pfam" id="PF13335">
    <property type="entry name" value="Mg_chelatase_C"/>
    <property type="match status" value="1"/>
</dbReference>
<dbReference type="InterPro" id="IPR027417">
    <property type="entry name" value="P-loop_NTPase"/>
</dbReference>
<dbReference type="InterPro" id="IPR020568">
    <property type="entry name" value="Ribosomal_Su5_D2-typ_SF"/>
</dbReference>
<keyword evidence="2" id="KW-0547">Nucleotide-binding</keyword>
<dbReference type="NCBIfam" id="TIGR00368">
    <property type="entry name" value="YifB family Mg chelatase-like AAA ATPase"/>
    <property type="match status" value="1"/>
</dbReference>
<dbReference type="RefSeq" id="WP_105482892.1">
    <property type="nucleotide sequence ID" value="NZ_NIGF01000004.1"/>
</dbReference>
<dbReference type="SMART" id="SM00382">
    <property type="entry name" value="AAA"/>
    <property type="match status" value="1"/>
</dbReference>
<reference evidence="5 6" key="1">
    <citation type="journal article" date="2018" name="Syst. Appl. Microbiol.">
        <title>Abditibacterium utsteinense sp. nov., the first cultivated member of candidate phylum FBP, isolated from ice-free Antarctic soil samples.</title>
        <authorList>
            <person name="Tahon G."/>
            <person name="Tytgat B."/>
            <person name="Lebbe L."/>
            <person name="Carlier A."/>
            <person name="Willems A."/>
        </authorList>
    </citation>
    <scope>NUCLEOTIDE SEQUENCE [LARGE SCALE GENOMIC DNA]</scope>
    <source>
        <strain evidence="5 6">LMG 29911</strain>
    </source>
</reference>
<keyword evidence="6" id="KW-1185">Reference proteome</keyword>
<dbReference type="GO" id="GO:0003677">
    <property type="term" value="F:DNA binding"/>
    <property type="evidence" value="ECO:0007669"/>
    <property type="project" value="InterPro"/>
</dbReference>
<dbReference type="OrthoDB" id="9813147at2"/>
<feature type="domain" description="AAA+ ATPase" evidence="4">
    <location>
        <begin position="211"/>
        <end position="398"/>
    </location>
</feature>
<evidence type="ECO:0000259" key="4">
    <source>
        <dbReference type="SMART" id="SM00382"/>
    </source>
</evidence>
<evidence type="ECO:0000256" key="1">
    <source>
        <dbReference type="ARBA" id="ARBA00006354"/>
    </source>
</evidence>
<dbReference type="PANTHER" id="PTHR32039">
    <property type="entry name" value="MAGNESIUM-CHELATASE SUBUNIT CHLI"/>
    <property type="match status" value="1"/>
</dbReference>
<dbReference type="Pfam" id="PF13541">
    <property type="entry name" value="ChlI"/>
    <property type="match status" value="1"/>
</dbReference>